<dbReference type="InterPro" id="IPR019273">
    <property type="entry name" value="Lunapark_Znf"/>
</dbReference>
<keyword evidence="2" id="KW-0863">Zinc-finger</keyword>
<comment type="function">
    <text evidence="2">Plays a role in determining ER morphology.</text>
</comment>
<evidence type="ECO:0000256" key="2">
    <source>
        <dbReference type="RuleBase" id="RU367073"/>
    </source>
</evidence>
<evidence type="ECO:0000313" key="5">
    <source>
        <dbReference type="Proteomes" id="UP000827092"/>
    </source>
</evidence>
<dbReference type="Pfam" id="PF10058">
    <property type="entry name" value="Zn_ribbon_10"/>
    <property type="match status" value="1"/>
</dbReference>
<name>A0AAV6UB33_9ARAC</name>
<feature type="domain" description="Lunapark zinc ribbon" evidence="3">
    <location>
        <begin position="182"/>
        <end position="218"/>
    </location>
</feature>
<gene>
    <name evidence="4" type="ORF">JTE90_014780</name>
</gene>
<feature type="transmembrane region" description="Helical" evidence="2">
    <location>
        <begin position="46"/>
        <end position="71"/>
    </location>
</feature>
<comment type="subcellular location">
    <subcellularLocation>
        <location evidence="2">Endoplasmic reticulum membrane</location>
        <topology evidence="2">Multi-pass membrane protein</topology>
    </subcellularLocation>
</comment>
<evidence type="ECO:0000259" key="3">
    <source>
        <dbReference type="Pfam" id="PF10058"/>
    </source>
</evidence>
<protein>
    <recommendedName>
        <fullName evidence="2">Endoplasmic reticulum junction formation protein lunapark</fullName>
    </recommendedName>
</protein>
<keyword evidence="2" id="KW-0862">Zinc</keyword>
<feature type="transmembrane region" description="Helical" evidence="2">
    <location>
        <begin position="77"/>
        <end position="97"/>
    </location>
</feature>
<dbReference type="GO" id="GO:0098826">
    <property type="term" value="C:endoplasmic reticulum tubular network membrane"/>
    <property type="evidence" value="ECO:0007669"/>
    <property type="project" value="UniProtKB-UniRule"/>
</dbReference>
<dbReference type="GO" id="GO:1903373">
    <property type="term" value="P:positive regulation of endoplasmic reticulum tubular network organization"/>
    <property type="evidence" value="ECO:0007669"/>
    <property type="project" value="UniProtKB-UniRule"/>
</dbReference>
<dbReference type="Proteomes" id="UP000827092">
    <property type="component" value="Unassembled WGS sequence"/>
</dbReference>
<dbReference type="EMBL" id="JAFNEN010000537">
    <property type="protein sequence ID" value="KAG8181068.1"/>
    <property type="molecule type" value="Genomic_DNA"/>
</dbReference>
<sequence length="225" mass="26761">MGLYISRIRSLFSFKKSPDVYKKELVQINGEILAVEQTKATLEYQYFLITEFIVSYSRLLYIMVILVYFFSTLPSTFVEYLFFCGPVLIFYILVSVLKRSLRWYYDNEIKRNDGKLLSLHFRKKNLLSEVQENVTLQDAKNILEEFSPIKTQNRDTSCLPKNDNYSSKIPSFSKLFKYFFKEKENALICKHCRYHNGMALKEDYPYISFRCCRCLKFNPAKTKED</sequence>
<keyword evidence="2" id="KW-0479">Metal-binding</keyword>
<accession>A0AAV6UB33</accession>
<proteinExistence type="inferred from homology"/>
<keyword evidence="2" id="KW-0812">Transmembrane</keyword>
<keyword evidence="2" id="KW-0472">Membrane</keyword>
<dbReference type="AlphaFoldDB" id="A0AAV6UB33"/>
<dbReference type="PANTHER" id="PTHR22166">
    <property type="entry name" value="ENDOPLASMIC RETICULUM JUNCTION FORMATION PROTEIN LUNAPARK"/>
    <property type="match status" value="1"/>
</dbReference>
<dbReference type="GO" id="GO:0008270">
    <property type="term" value="F:zinc ion binding"/>
    <property type="evidence" value="ECO:0007669"/>
    <property type="project" value="UniProtKB-KW"/>
</dbReference>
<keyword evidence="2" id="KW-1133">Transmembrane helix</keyword>
<dbReference type="InterPro" id="IPR040115">
    <property type="entry name" value="Lnp"/>
</dbReference>
<comment type="domain">
    <text evidence="2">The C4-type zinc finger motif is necessary both for its ER three-way tubular junction localization and formation.</text>
</comment>
<dbReference type="PANTHER" id="PTHR22166:SF12">
    <property type="entry name" value="ENDOPLASMIC RETICULUM JUNCTION FORMATION PROTEIN LUNAPARK"/>
    <property type="match status" value="1"/>
</dbReference>
<organism evidence="4 5">
    <name type="scientific">Oedothorax gibbosus</name>
    <dbReference type="NCBI Taxonomy" id="931172"/>
    <lineage>
        <taxon>Eukaryota</taxon>
        <taxon>Metazoa</taxon>
        <taxon>Ecdysozoa</taxon>
        <taxon>Arthropoda</taxon>
        <taxon>Chelicerata</taxon>
        <taxon>Arachnida</taxon>
        <taxon>Araneae</taxon>
        <taxon>Araneomorphae</taxon>
        <taxon>Entelegynae</taxon>
        <taxon>Araneoidea</taxon>
        <taxon>Linyphiidae</taxon>
        <taxon>Erigoninae</taxon>
        <taxon>Oedothorax</taxon>
    </lineage>
</organism>
<reference evidence="4 5" key="1">
    <citation type="journal article" date="2022" name="Nat. Ecol. Evol.">
        <title>A masculinizing supergene underlies an exaggerated male reproductive morph in a spider.</title>
        <authorList>
            <person name="Hendrickx F."/>
            <person name="De Corte Z."/>
            <person name="Sonet G."/>
            <person name="Van Belleghem S.M."/>
            <person name="Kostlbacher S."/>
            <person name="Vangestel C."/>
        </authorList>
    </citation>
    <scope>NUCLEOTIDE SEQUENCE [LARGE SCALE GENOMIC DNA]</scope>
    <source>
        <strain evidence="4">W744_W776</strain>
    </source>
</reference>
<keyword evidence="2" id="KW-0256">Endoplasmic reticulum</keyword>
<keyword evidence="5" id="KW-1185">Reference proteome</keyword>
<evidence type="ECO:0000256" key="1">
    <source>
        <dbReference type="ARBA" id="ARBA00009940"/>
    </source>
</evidence>
<comment type="caution">
    <text evidence="4">The sequence shown here is derived from an EMBL/GenBank/DDBJ whole genome shotgun (WGS) entry which is preliminary data.</text>
</comment>
<evidence type="ECO:0000313" key="4">
    <source>
        <dbReference type="EMBL" id="KAG8181068.1"/>
    </source>
</evidence>
<dbReference type="GO" id="GO:0071788">
    <property type="term" value="P:endoplasmic reticulum tubular network maintenance"/>
    <property type="evidence" value="ECO:0007669"/>
    <property type="project" value="UniProtKB-UniRule"/>
</dbReference>
<comment type="similarity">
    <text evidence="1 2">Belongs to the lunapark family.</text>
</comment>